<dbReference type="GO" id="GO:0098015">
    <property type="term" value="C:virus tail"/>
    <property type="evidence" value="ECO:0007669"/>
    <property type="project" value="UniProtKB-KW"/>
</dbReference>
<accession>A0A240EWW2</accession>
<evidence type="ECO:0000256" key="2">
    <source>
        <dbReference type="ARBA" id="ARBA00022717"/>
    </source>
</evidence>
<keyword evidence="10" id="KW-1185">Reference proteome</keyword>
<dbReference type="EMBL" id="KY065149">
    <property type="protein sequence ID" value="APD18154.1"/>
    <property type="molecule type" value="Genomic_DNA"/>
</dbReference>
<dbReference type="SUPFAM" id="SSF51126">
    <property type="entry name" value="Pectin lyase-like"/>
    <property type="match status" value="1"/>
</dbReference>
<keyword evidence="7" id="KW-1238">Degradation of host capsule during virus entry</keyword>
<dbReference type="GO" id="GO:0098996">
    <property type="term" value="P:symbiont entry into host cell via disruption of host cell glycocalyx"/>
    <property type="evidence" value="ECO:0007669"/>
    <property type="project" value="UniProtKB-KW"/>
</dbReference>
<keyword evidence="3" id="KW-1227">Viral tail protein</keyword>
<evidence type="ECO:0000256" key="3">
    <source>
        <dbReference type="ARBA" id="ARBA00022732"/>
    </source>
</evidence>
<dbReference type="Proteomes" id="UP000225149">
    <property type="component" value="Segment"/>
</dbReference>
<proteinExistence type="inferred from homology"/>
<keyword evidence="9" id="KW-0456">Lyase</keyword>
<dbReference type="RefSeq" id="YP_009784180.1">
    <property type="nucleotide sequence ID" value="NC_047741.1"/>
</dbReference>
<dbReference type="GO" id="GO:0098994">
    <property type="term" value="P:symbiont entry into host cell via disruption of host cell envelope"/>
    <property type="evidence" value="ECO:0007669"/>
    <property type="project" value="UniProtKB-KW"/>
</dbReference>
<feature type="domain" description="Bacteriophage T7 tail fibre protein-like N-terminal" evidence="8">
    <location>
        <begin position="4"/>
        <end position="112"/>
    </location>
</feature>
<evidence type="ECO:0000259" key="8">
    <source>
        <dbReference type="Pfam" id="PF03906"/>
    </source>
</evidence>
<protein>
    <submittedName>
        <fullName evidence="9">Cycloalternan hydrolase / pectin lyase</fullName>
    </submittedName>
</protein>
<comment type="similarity">
    <text evidence="6">In the N-terminal section; belongs to the Teseptimavirus fiber family.</text>
</comment>
<keyword evidence="4" id="KW-0946">Virion</keyword>
<organism evidence="9 10">
    <name type="scientific">Vibrio phage JSF7</name>
    <dbReference type="NCBI Taxonomy" id="1292086"/>
    <lineage>
        <taxon>Viruses</taxon>
        <taxon>Duplodnaviria</taxon>
        <taxon>Heunggongvirae</taxon>
        <taxon>Uroviricota</taxon>
        <taxon>Caudoviricetes</taxon>
        <taxon>Autographivirales</taxon>
        <taxon>Tawavirus</taxon>
        <taxon>Tawavirus JSF7</taxon>
    </lineage>
</organism>
<comment type="subcellular location">
    <subcellularLocation>
        <location evidence="1">Virion</location>
    </subcellularLocation>
</comment>
<dbReference type="GO" id="GO:0016829">
    <property type="term" value="F:lyase activity"/>
    <property type="evidence" value="ECO:0007669"/>
    <property type="project" value="UniProtKB-KW"/>
</dbReference>
<keyword evidence="9" id="KW-0378">Hydrolase</keyword>
<reference evidence="9 10" key="1">
    <citation type="journal article" date="2017" name="PLoS ONE">
        <title>Environmental bacteriophages active on biofilms and planktonic forms of toxigenic Vibrio cholerae: Potential relevance in cholera epidemiology.</title>
        <authorList>
            <person name="Naser I.B."/>
            <person name="Hoque M.M."/>
            <person name="Abdullah A."/>
            <person name="Bari S.M.N."/>
            <person name="Ghosh A.N."/>
            <person name="Faruque S.M."/>
        </authorList>
    </citation>
    <scope>NUCLEOTIDE SEQUENCE [LARGE SCALE GENOMIC DNA]</scope>
</reference>
<dbReference type="GeneID" id="54974175"/>
<dbReference type="InterPro" id="IPR011050">
    <property type="entry name" value="Pectin_lyase_fold/virulence"/>
</dbReference>
<name>A0A240EWW2_9CAUD</name>
<keyword evidence="2" id="KW-1235">Degradation of host cell envelope components during virus entry</keyword>
<dbReference type="InterPro" id="IPR005604">
    <property type="entry name" value="Phage_T7_tail_fibre-like_N"/>
</dbReference>
<evidence type="ECO:0000256" key="7">
    <source>
        <dbReference type="ARBA" id="ARBA00035731"/>
    </source>
</evidence>
<evidence type="ECO:0000256" key="5">
    <source>
        <dbReference type="ARBA" id="ARBA00023296"/>
    </source>
</evidence>
<evidence type="ECO:0000256" key="4">
    <source>
        <dbReference type="ARBA" id="ARBA00022844"/>
    </source>
</evidence>
<sequence>MPLTYQVEVSDGVRVSYPLQMDYLNKSDIYVYKGDHADYAQQLSYEWVNEWTIKLTKVASELPDGSRFYIRRVMPRTDLIHKFEDKSINAGGIDRQNYHSLYLLQEYMDGFTQLNGIWAAQGNIDMAGFKVINSGEPKDNLDLLRVIDINKFADFTGIIPAYIEHVGDGVRKEFQAPNTNVTNVHMTNVFAGTKAFKPGLDYTLEGGVIKFKTYVPAAGEELYISVFNPVIYDVPPVGNTNDIIFMSTYVKDPMNRDQVNSAVSIINALMKDGRTIVFDGIYVWPDVSFKTGKNTVTFRGGGFKRLNNRGTEYPIWLEGEGCGFYEGFLDGGTQVIPVFGQQGIYVREGINTRITNNIFKNIGDAPIRYARSAGSGVGLTTSTLGLVIANNIFANCTQVTSNNTGAIGVNIVGNLFRKAAVKVTQRVHPDQNPIKAATLIQGNLFMEMGFLDGTGQACISGQGFENLSIKSNVFHQTSEATVFECYFNASTFDPQGRKIPNLNLEFVDNTCVCYTGYSPIRLWAEGDADGSAVDVTGSVFDLSRNKFDLKVKDTAEETERSGLIWVTATGDPATSPRVCEQLYVNDNRVVGEVPRCLVTLGNPTVPRFKDGILEVRRNTGKFRRALVTGIIAADTGCRVSITDNQFESLGVYESVTSNAPGQGVFDVSRNEVQLATRDNITGSFGAIMNNNLKINEQRYLDNKFFAPKVVGAQTCDYLIWLWVHERNLKPANAALYIGGNILDAKGSYAGTAPRPFYLNAATDGVKFDKLFAWSSWMTENDGRPADSANNLYKVQDLLVRNTNLNSDFYKVRYREAAITGKGMDGMLWQKLEEWSDGTVVMRGRDTKSYAAPWSGNGYLIEDIPAGIDLNKVWTMFNSSGSGAITTGGLAPQVNRKAFRTWSANVGSITTEFVGAIYNYEVRYNKNEIEGK</sequence>
<dbReference type="Pfam" id="PF03906">
    <property type="entry name" value="Phage_T7_tail"/>
    <property type="match status" value="1"/>
</dbReference>
<evidence type="ECO:0000256" key="1">
    <source>
        <dbReference type="ARBA" id="ARBA00004328"/>
    </source>
</evidence>
<evidence type="ECO:0000256" key="6">
    <source>
        <dbReference type="ARBA" id="ARBA00035636"/>
    </source>
</evidence>
<evidence type="ECO:0000313" key="9">
    <source>
        <dbReference type="EMBL" id="APD18154.1"/>
    </source>
</evidence>
<dbReference type="KEGG" id="vg:54974175"/>
<keyword evidence="5" id="KW-1160">Virus entry into host cell</keyword>
<dbReference type="GO" id="GO:0016787">
    <property type="term" value="F:hydrolase activity"/>
    <property type="evidence" value="ECO:0007669"/>
    <property type="project" value="UniProtKB-KW"/>
</dbReference>
<evidence type="ECO:0000313" key="10">
    <source>
        <dbReference type="Proteomes" id="UP000225149"/>
    </source>
</evidence>